<dbReference type="Pfam" id="PF09917">
    <property type="entry name" value="DUF2147"/>
    <property type="match status" value="1"/>
</dbReference>
<feature type="domain" description="DUF2147" evidence="1">
    <location>
        <begin position="26"/>
        <end position="140"/>
    </location>
</feature>
<reference evidence="2 3" key="1">
    <citation type="submission" date="2019-03" db="EMBL/GenBank/DDBJ databases">
        <title>Genomic Encyclopedia of Type Strains, Phase IV (KMG-IV): sequencing the most valuable type-strain genomes for metagenomic binning, comparative biology and taxonomic classification.</title>
        <authorList>
            <person name="Goeker M."/>
        </authorList>
    </citation>
    <scope>NUCLEOTIDE SEQUENCE [LARGE SCALE GENOMIC DNA]</scope>
    <source>
        <strain evidence="2 3">DSM 100059</strain>
    </source>
</reference>
<dbReference type="RefSeq" id="WP_133992440.1">
    <property type="nucleotide sequence ID" value="NZ_SODV01000001.1"/>
</dbReference>
<gene>
    <name evidence="2" type="ORF">EDB95_1641</name>
</gene>
<evidence type="ECO:0000259" key="1">
    <source>
        <dbReference type="Pfam" id="PF09917"/>
    </source>
</evidence>
<dbReference type="InterPro" id="IPR019223">
    <property type="entry name" value="DUF2147"/>
</dbReference>
<accession>A0A4R8DRZ7</accession>
<evidence type="ECO:0000313" key="2">
    <source>
        <dbReference type="EMBL" id="TDX00616.1"/>
    </source>
</evidence>
<dbReference type="PANTHER" id="PTHR36919">
    <property type="entry name" value="BLR1215 PROTEIN"/>
    <property type="match status" value="1"/>
</dbReference>
<dbReference type="PANTHER" id="PTHR36919:SF2">
    <property type="entry name" value="BLL6627 PROTEIN"/>
    <property type="match status" value="1"/>
</dbReference>
<dbReference type="EMBL" id="SODV01000001">
    <property type="protein sequence ID" value="TDX00616.1"/>
    <property type="molecule type" value="Genomic_DNA"/>
</dbReference>
<evidence type="ECO:0000313" key="3">
    <source>
        <dbReference type="Proteomes" id="UP000294498"/>
    </source>
</evidence>
<organism evidence="2 3">
    <name type="scientific">Dinghuibacter silviterrae</name>
    <dbReference type="NCBI Taxonomy" id="1539049"/>
    <lineage>
        <taxon>Bacteria</taxon>
        <taxon>Pseudomonadati</taxon>
        <taxon>Bacteroidota</taxon>
        <taxon>Chitinophagia</taxon>
        <taxon>Chitinophagales</taxon>
        <taxon>Chitinophagaceae</taxon>
        <taxon>Dinghuibacter</taxon>
    </lineage>
</organism>
<dbReference type="AlphaFoldDB" id="A0A4R8DRZ7"/>
<proteinExistence type="predicted"/>
<dbReference type="Proteomes" id="UP000294498">
    <property type="component" value="Unassembled WGS sequence"/>
</dbReference>
<comment type="caution">
    <text evidence="2">The sequence shown here is derived from an EMBL/GenBank/DDBJ whole genome shotgun (WGS) entry which is preliminary data.</text>
</comment>
<protein>
    <submittedName>
        <fullName evidence="2">Uncharacterized protein DUF2147</fullName>
    </submittedName>
</protein>
<dbReference type="OrthoDB" id="9814399at2"/>
<dbReference type="Gene3D" id="2.40.128.520">
    <property type="match status" value="1"/>
</dbReference>
<name>A0A4R8DRZ7_9BACT</name>
<keyword evidence="3" id="KW-1185">Reference proteome</keyword>
<sequence length="147" mass="16606">MKYILLILSLWAWRSNGQVKADDVTGTWLTHGDKPAKVNIFRSGDKYYGKIVWLQIPLMDGKPAVDKNNPDPSKQTQPLLGLQLLKGFHFADDEWDDGNIYDPESGKTYKCTMSLKDPQTLKVRGYIGISMFGRTEVWTRVTPSAGL</sequence>